<dbReference type="PROSITE" id="PS50188">
    <property type="entry name" value="B302_SPRY"/>
    <property type="match status" value="1"/>
</dbReference>
<evidence type="ECO:0000259" key="8">
    <source>
        <dbReference type="PROSITE" id="PS50188"/>
    </source>
</evidence>
<evidence type="ECO:0000313" key="10">
    <source>
        <dbReference type="Proteomes" id="UP000050741"/>
    </source>
</evidence>
<dbReference type="GO" id="GO:0006606">
    <property type="term" value="P:protein import into nucleus"/>
    <property type="evidence" value="ECO:0007669"/>
    <property type="project" value="InterPro"/>
</dbReference>
<dbReference type="GO" id="GO:0061608">
    <property type="term" value="F:nuclear import signal receptor activity"/>
    <property type="evidence" value="ECO:0007669"/>
    <property type="project" value="InterPro"/>
</dbReference>
<dbReference type="Gene3D" id="1.25.10.10">
    <property type="entry name" value="Leucine-rich Repeat Variant"/>
    <property type="match status" value="1"/>
</dbReference>
<dbReference type="Pfam" id="PF00514">
    <property type="entry name" value="Arm"/>
    <property type="match status" value="3"/>
</dbReference>
<dbReference type="SUPFAM" id="SSF48371">
    <property type="entry name" value="ARM repeat"/>
    <property type="match status" value="1"/>
</dbReference>
<dbReference type="InterPro" id="IPR002652">
    <property type="entry name" value="Importin-a_IBB"/>
</dbReference>
<dbReference type="SUPFAM" id="SSF49899">
    <property type="entry name" value="Concanavalin A-like lectins/glucanases"/>
    <property type="match status" value="1"/>
</dbReference>
<proteinExistence type="inferred from homology"/>
<keyword evidence="10" id="KW-1185">Reference proteome</keyword>
<dbReference type="Proteomes" id="UP000050741">
    <property type="component" value="Unassembled WGS sequence"/>
</dbReference>
<dbReference type="SMART" id="SM00185">
    <property type="entry name" value="ARM"/>
    <property type="match status" value="5"/>
</dbReference>
<evidence type="ECO:0000256" key="4">
    <source>
        <dbReference type="PROSITE-ProRule" id="PRU00259"/>
    </source>
</evidence>
<dbReference type="InterPro" id="IPR001870">
    <property type="entry name" value="B30.2/SPRY"/>
</dbReference>
<organism evidence="10 11">
    <name type="scientific">Globodera pallida</name>
    <name type="common">Potato cyst nematode worm</name>
    <name type="synonym">Heterodera pallida</name>
    <dbReference type="NCBI Taxonomy" id="36090"/>
    <lineage>
        <taxon>Eukaryota</taxon>
        <taxon>Metazoa</taxon>
        <taxon>Ecdysozoa</taxon>
        <taxon>Nematoda</taxon>
        <taxon>Chromadorea</taxon>
        <taxon>Rhabditida</taxon>
        <taxon>Tylenchina</taxon>
        <taxon>Tylenchomorpha</taxon>
        <taxon>Tylenchoidea</taxon>
        <taxon>Heteroderidae</taxon>
        <taxon>Heteroderinae</taxon>
        <taxon>Globodera</taxon>
    </lineage>
</organism>
<keyword evidence="3" id="KW-0653">Protein transport</keyword>
<feature type="domain" description="B30.2/SPRY" evidence="8">
    <location>
        <begin position="384"/>
        <end position="575"/>
    </location>
</feature>
<comment type="similarity">
    <text evidence="1">Belongs to the importin alpha family.</text>
</comment>
<evidence type="ECO:0000256" key="5">
    <source>
        <dbReference type="PROSITE-ProRule" id="PRU00561"/>
    </source>
</evidence>
<dbReference type="PANTHER" id="PTHR23316">
    <property type="entry name" value="IMPORTIN ALPHA"/>
    <property type="match status" value="1"/>
</dbReference>
<evidence type="ECO:0000313" key="11">
    <source>
        <dbReference type="WBParaSite" id="GPLIN_001060400"/>
    </source>
</evidence>
<dbReference type="InterPro" id="IPR013320">
    <property type="entry name" value="ConA-like_dom_sf"/>
</dbReference>
<evidence type="ECO:0000259" key="9">
    <source>
        <dbReference type="PROSITE" id="PS51214"/>
    </source>
</evidence>
<dbReference type="AlphaFoldDB" id="A0A183CCK3"/>
<dbReference type="WBParaSite" id="GPLIN_001060400">
    <property type="protein sequence ID" value="GPLIN_001060400"/>
    <property type="gene ID" value="GPLIN_001060400"/>
</dbReference>
<dbReference type="Pfam" id="PF01749">
    <property type="entry name" value="IBB"/>
    <property type="match status" value="1"/>
</dbReference>
<reference evidence="11" key="2">
    <citation type="submission" date="2016-06" db="UniProtKB">
        <authorList>
            <consortium name="WormBaseParasite"/>
        </authorList>
    </citation>
    <scope>IDENTIFICATION</scope>
</reference>
<protein>
    <submittedName>
        <fullName evidence="11">Importin subunit alpha</fullName>
    </submittedName>
</protein>
<dbReference type="InterPro" id="IPR043136">
    <property type="entry name" value="B30.2/SPRY_sf"/>
</dbReference>
<feature type="coiled-coil region" evidence="6">
    <location>
        <begin position="329"/>
        <end position="394"/>
    </location>
</feature>
<dbReference type="PROSITE" id="PS51214">
    <property type="entry name" value="IBB"/>
    <property type="match status" value="1"/>
</dbReference>
<dbReference type="InterPro" id="IPR036975">
    <property type="entry name" value="Importin-a_IBB_sf"/>
</dbReference>
<evidence type="ECO:0000256" key="6">
    <source>
        <dbReference type="SAM" id="Coils"/>
    </source>
</evidence>
<dbReference type="Gene3D" id="2.60.120.920">
    <property type="match status" value="1"/>
</dbReference>
<dbReference type="InterPro" id="IPR011989">
    <property type="entry name" value="ARM-like"/>
</dbReference>
<name>A0A183CCK3_GLOPA</name>
<feature type="repeat" description="ARM" evidence="4">
    <location>
        <begin position="154"/>
        <end position="181"/>
    </location>
</feature>
<evidence type="ECO:0000256" key="3">
    <source>
        <dbReference type="ARBA" id="ARBA00022927"/>
    </source>
</evidence>
<dbReference type="InterPro" id="IPR016024">
    <property type="entry name" value="ARM-type_fold"/>
</dbReference>
<evidence type="ECO:0000256" key="2">
    <source>
        <dbReference type="ARBA" id="ARBA00022448"/>
    </source>
</evidence>
<dbReference type="InterPro" id="IPR044736">
    <property type="entry name" value="Gid1/RanBPM/SPLA_SPRY"/>
</dbReference>
<evidence type="ECO:0000256" key="1">
    <source>
        <dbReference type="ARBA" id="ARBA00010394"/>
    </source>
</evidence>
<dbReference type="Gene3D" id="1.20.5.690">
    <property type="entry name" value="Importin-alpha, importin-beta-binding domain"/>
    <property type="match status" value="1"/>
</dbReference>
<feature type="domain" description="IBB" evidence="9">
    <location>
        <begin position="1"/>
        <end position="52"/>
    </location>
</feature>
<keyword evidence="2 5" id="KW-0813">Transport</keyword>
<sequence length="580" mass="64104">MAANRQTQYKNIGKDVEALHKNRTEQLVSIRKKKRDDIMSKRRNIPAQDANEDASTSNASGVAVVYDRSNLQKIVLQAQSTDPEVQMLAVTQARKLLSSGHNMPIDDLISSGILPIFVNCLQSANATLQFEAAWALTNIASGTSDQTYAVVQADAVPPFLKLLESPNMNVCEQAMWALGNIIGDGPNFRDYCIELGIVQPLLKFVASDIPLNFLRNVTWVMANLCQFTLPPNLQIVQMLLPMLVVLIQNQDTDILVGTVRALSYLTDGGNDQIQLVINSAVVQYLVPLLGHPEVKVQIGAMRAVGNIVTGTKELRAYQNTQQQTIDDLTEKLRVSNDQLLLKHQELEKQSNAHKKLIEEMKKQRDKLAEIEHKNNKLEKYQKQQQQNIVDLQKTVATLREIGPNRWNSAACHDKLALSEPDQLIAQHNGERGGWGSVRAEKPLLENPYFEVQILEKKGNVLIGLATKQMPLGIHVGRNKGTYGYSASGRFYGHEVAGCSHTANGQLPFIDLPPFGVGDVIGCGVNLATRQIIYTKNGRRFDTDGLLINSAAAELFPCVSLNMPGKIEANFGPNFKFNIAG</sequence>
<dbReference type="Pfam" id="PF00622">
    <property type="entry name" value="SPRY"/>
    <property type="match status" value="1"/>
</dbReference>
<dbReference type="InterPro" id="IPR003877">
    <property type="entry name" value="SPRY_dom"/>
</dbReference>
<dbReference type="PROSITE" id="PS50176">
    <property type="entry name" value="ARM_REPEAT"/>
    <property type="match status" value="1"/>
</dbReference>
<feature type="region of interest" description="Disordered" evidence="7">
    <location>
        <begin position="27"/>
        <end position="59"/>
    </location>
</feature>
<dbReference type="InterPro" id="IPR000225">
    <property type="entry name" value="Armadillo"/>
</dbReference>
<accession>A0A183CCK3</accession>
<reference evidence="10" key="1">
    <citation type="submission" date="2014-05" db="EMBL/GenBank/DDBJ databases">
        <title>The genome and life-stage specific transcriptomes of Globodera pallida elucidate key aspects of plant parasitism by a cyst nematode.</title>
        <authorList>
            <person name="Cotton J.A."/>
            <person name="Lilley C.J."/>
            <person name="Jones L.M."/>
            <person name="Kikuchi T."/>
            <person name="Reid A.J."/>
            <person name="Thorpe P."/>
            <person name="Tsai I.J."/>
            <person name="Beasley H."/>
            <person name="Blok V."/>
            <person name="Cock P.J.A."/>
            <person name="Van den Akker S.E."/>
            <person name="Holroyd N."/>
            <person name="Hunt M."/>
            <person name="Mantelin S."/>
            <person name="Naghra H."/>
            <person name="Pain A."/>
            <person name="Palomares-Rius J.E."/>
            <person name="Zarowiecki M."/>
            <person name="Berriman M."/>
            <person name="Jones J.T."/>
            <person name="Urwin P.E."/>
        </authorList>
    </citation>
    <scope>NUCLEOTIDE SEQUENCE [LARGE SCALE GENOMIC DNA]</scope>
    <source>
        <strain evidence="10">Lindley</strain>
    </source>
</reference>
<keyword evidence="6" id="KW-0175">Coiled coil</keyword>
<evidence type="ECO:0000256" key="7">
    <source>
        <dbReference type="SAM" id="MobiDB-lite"/>
    </source>
</evidence>
<dbReference type="CDD" id="cd12885">
    <property type="entry name" value="SPRY_RanBP_like"/>
    <property type="match status" value="1"/>
</dbReference>
<dbReference type="SMART" id="SM00449">
    <property type="entry name" value="SPRY"/>
    <property type="match status" value="1"/>
</dbReference>